<evidence type="ECO:0000259" key="10">
    <source>
        <dbReference type="PROSITE" id="PS51068"/>
    </source>
</evidence>
<reference evidence="11 12" key="1">
    <citation type="submission" date="2018-04" db="EMBL/GenBank/DDBJ databases">
        <title>Chitinophaga fuyangensis sp. nov., isolated from soil in a chemical factory.</title>
        <authorList>
            <person name="Chen K."/>
        </authorList>
    </citation>
    <scope>NUCLEOTIDE SEQUENCE [LARGE SCALE GENOMIC DNA]</scope>
    <source>
        <strain evidence="11 12">LY-1</strain>
    </source>
</reference>
<dbReference type="Gene3D" id="1.10.8.50">
    <property type="match status" value="1"/>
</dbReference>
<dbReference type="SUPFAM" id="SSF46946">
    <property type="entry name" value="S13-like H2TH domain"/>
    <property type="match status" value="1"/>
</dbReference>
<evidence type="ECO:0000256" key="4">
    <source>
        <dbReference type="ARBA" id="ARBA00022801"/>
    </source>
</evidence>
<accession>A0A2T7BHX5</accession>
<dbReference type="InterPro" id="IPR035937">
    <property type="entry name" value="FPG_N"/>
</dbReference>
<dbReference type="Gene3D" id="3.20.190.10">
    <property type="entry name" value="MutM-like, N-terminal"/>
    <property type="match status" value="1"/>
</dbReference>
<dbReference type="GO" id="GO:0003684">
    <property type="term" value="F:damaged DNA binding"/>
    <property type="evidence" value="ECO:0007669"/>
    <property type="project" value="InterPro"/>
</dbReference>
<sequence>MPELPDLQAFSHNLQKLLAGKQVEKVIVPSKKAHSAEKTMQETLHGQKVSKVYRSGKELRIAFSKGDVLGLHLMLRGRLHFSNEALHEKGTVLELHFKDGSSLAMTDFMGAALPTLNPEEPDVPDALELTLDYLKSKLEGTRSSIKNILLDQHVIRGIGNAYADEILWDAGISPFSVGGKIPADKIKDLQHSIKTVLTQSEKTILKTHPDIIAGEVRDFFKIHNARQTTSPGGSEIEIQTNGGRKTYYTAEQVLYK</sequence>
<dbReference type="InterPro" id="IPR010979">
    <property type="entry name" value="Ribosomal_uS13-like_H2TH"/>
</dbReference>
<dbReference type="Pfam" id="PF06831">
    <property type="entry name" value="H2TH"/>
    <property type="match status" value="1"/>
</dbReference>
<dbReference type="GO" id="GO:0008270">
    <property type="term" value="F:zinc ion binding"/>
    <property type="evidence" value="ECO:0007669"/>
    <property type="project" value="InterPro"/>
</dbReference>
<dbReference type="InterPro" id="IPR015886">
    <property type="entry name" value="H2TH_FPG"/>
</dbReference>
<keyword evidence="5" id="KW-0238">DNA-binding</keyword>
<dbReference type="SUPFAM" id="SSF81624">
    <property type="entry name" value="N-terminal domain of MutM-like DNA repair proteins"/>
    <property type="match status" value="1"/>
</dbReference>
<evidence type="ECO:0000256" key="8">
    <source>
        <dbReference type="ARBA" id="ARBA00023268"/>
    </source>
</evidence>
<keyword evidence="7" id="KW-0456">Lyase</keyword>
<feature type="domain" description="Formamidopyrimidine-DNA glycosylase catalytic" evidence="10">
    <location>
        <begin position="2"/>
        <end position="104"/>
    </location>
</feature>
<dbReference type="SMART" id="SM00898">
    <property type="entry name" value="Fapy_DNA_glyco"/>
    <property type="match status" value="1"/>
</dbReference>
<gene>
    <name evidence="11" type="ORF">DCC81_16715</name>
</gene>
<dbReference type="OrthoDB" id="9800855at2"/>
<protein>
    <submittedName>
        <fullName evidence="11">DNA-formamidopyrimidine glycosylase</fullName>
    </submittedName>
</protein>
<dbReference type="GO" id="GO:0006284">
    <property type="term" value="P:base-excision repair"/>
    <property type="evidence" value="ECO:0007669"/>
    <property type="project" value="InterPro"/>
</dbReference>
<evidence type="ECO:0000256" key="1">
    <source>
        <dbReference type="ARBA" id="ARBA00001668"/>
    </source>
</evidence>
<keyword evidence="4" id="KW-0378">Hydrolase</keyword>
<dbReference type="SMART" id="SM01232">
    <property type="entry name" value="H2TH"/>
    <property type="match status" value="1"/>
</dbReference>
<dbReference type="PANTHER" id="PTHR22993:SF9">
    <property type="entry name" value="FORMAMIDOPYRIMIDINE-DNA GLYCOSYLASE"/>
    <property type="match status" value="1"/>
</dbReference>
<dbReference type="PANTHER" id="PTHR22993">
    <property type="entry name" value="FORMAMIDOPYRIMIDINE-DNA GLYCOSYLASE"/>
    <property type="match status" value="1"/>
</dbReference>
<keyword evidence="9" id="KW-0326">Glycosidase</keyword>
<evidence type="ECO:0000313" key="11">
    <source>
        <dbReference type="EMBL" id="PUZ25891.1"/>
    </source>
</evidence>
<evidence type="ECO:0000256" key="6">
    <source>
        <dbReference type="ARBA" id="ARBA00023204"/>
    </source>
</evidence>
<dbReference type="PROSITE" id="PS51068">
    <property type="entry name" value="FPG_CAT"/>
    <property type="match status" value="1"/>
</dbReference>
<evidence type="ECO:0000256" key="2">
    <source>
        <dbReference type="ARBA" id="ARBA00009409"/>
    </source>
</evidence>
<dbReference type="GO" id="GO:0008534">
    <property type="term" value="F:oxidized purine nucleobase lesion DNA N-glycosylase activity"/>
    <property type="evidence" value="ECO:0007669"/>
    <property type="project" value="UniProtKB-EC"/>
</dbReference>
<comment type="similarity">
    <text evidence="2">Belongs to the FPG family.</text>
</comment>
<dbReference type="GO" id="GO:0016829">
    <property type="term" value="F:lyase activity"/>
    <property type="evidence" value="ECO:0007669"/>
    <property type="project" value="UniProtKB-KW"/>
</dbReference>
<proteinExistence type="inferred from homology"/>
<dbReference type="AlphaFoldDB" id="A0A2T7BHX5"/>
<dbReference type="Proteomes" id="UP000244450">
    <property type="component" value="Unassembled WGS sequence"/>
</dbReference>
<keyword evidence="3" id="KW-0227">DNA damage</keyword>
<comment type="catalytic activity">
    <reaction evidence="1">
        <text>Hydrolysis of DNA containing ring-opened 7-methylguanine residues, releasing 2,6-diamino-4-hydroxy-5-(N-methyl)formamidopyrimidine.</text>
        <dbReference type="EC" id="3.2.2.23"/>
    </reaction>
</comment>
<comment type="caution">
    <text evidence="11">The sequence shown here is derived from an EMBL/GenBank/DDBJ whole genome shotgun (WGS) entry which is preliminary data.</text>
</comment>
<dbReference type="RefSeq" id="WP_108687730.1">
    <property type="nucleotide sequence ID" value="NZ_QCYK01000002.1"/>
</dbReference>
<dbReference type="EMBL" id="QCYK01000002">
    <property type="protein sequence ID" value="PUZ25891.1"/>
    <property type="molecule type" value="Genomic_DNA"/>
</dbReference>
<dbReference type="InterPro" id="IPR012319">
    <property type="entry name" value="FPG_cat"/>
</dbReference>
<evidence type="ECO:0000256" key="7">
    <source>
        <dbReference type="ARBA" id="ARBA00023239"/>
    </source>
</evidence>
<evidence type="ECO:0000313" key="12">
    <source>
        <dbReference type="Proteomes" id="UP000244450"/>
    </source>
</evidence>
<keyword evidence="12" id="KW-1185">Reference proteome</keyword>
<keyword evidence="8" id="KW-0511">Multifunctional enzyme</keyword>
<evidence type="ECO:0000256" key="9">
    <source>
        <dbReference type="ARBA" id="ARBA00023295"/>
    </source>
</evidence>
<keyword evidence="6" id="KW-0234">DNA repair</keyword>
<organism evidence="11 12">
    <name type="scientific">Chitinophaga parva</name>
    <dbReference type="NCBI Taxonomy" id="2169414"/>
    <lineage>
        <taxon>Bacteria</taxon>
        <taxon>Pseudomonadati</taxon>
        <taxon>Bacteroidota</taxon>
        <taxon>Chitinophagia</taxon>
        <taxon>Chitinophagales</taxon>
        <taxon>Chitinophagaceae</taxon>
        <taxon>Chitinophaga</taxon>
    </lineage>
</organism>
<dbReference type="GO" id="GO:0003906">
    <property type="term" value="F:DNA-(apurinic or apyrimidinic site) endonuclease activity"/>
    <property type="evidence" value="ECO:0007669"/>
    <property type="project" value="InterPro"/>
</dbReference>
<evidence type="ECO:0000256" key="5">
    <source>
        <dbReference type="ARBA" id="ARBA00023125"/>
    </source>
</evidence>
<name>A0A2T7BHX5_9BACT</name>
<evidence type="ECO:0000256" key="3">
    <source>
        <dbReference type="ARBA" id="ARBA00022763"/>
    </source>
</evidence>
<dbReference type="Pfam" id="PF01149">
    <property type="entry name" value="Fapy_DNA_glyco"/>
    <property type="match status" value="1"/>
</dbReference>